<dbReference type="Proteomes" id="UP001058533">
    <property type="component" value="Chromosome"/>
</dbReference>
<dbReference type="NCBIfam" id="NF033537">
    <property type="entry name" value="lasso_biosyn_B2"/>
    <property type="match status" value="1"/>
</dbReference>
<organism evidence="2 3">
    <name type="scientific">Sphingomonas qomolangmaensis</name>
    <dbReference type="NCBI Taxonomy" id="2918765"/>
    <lineage>
        <taxon>Bacteria</taxon>
        <taxon>Pseudomonadati</taxon>
        <taxon>Pseudomonadota</taxon>
        <taxon>Alphaproteobacteria</taxon>
        <taxon>Sphingomonadales</taxon>
        <taxon>Sphingomonadaceae</taxon>
        <taxon>Sphingomonas</taxon>
    </lineage>
</organism>
<evidence type="ECO:0000313" key="3">
    <source>
        <dbReference type="Proteomes" id="UP001058533"/>
    </source>
</evidence>
<dbReference type="RefSeq" id="WP_256506356.1">
    <property type="nucleotide sequence ID" value="NZ_CP101740.1"/>
</dbReference>
<reference evidence="2" key="1">
    <citation type="submission" date="2022-07" db="EMBL/GenBank/DDBJ databases">
        <title>Sphingomonas sp. nov., a novel bacterium isolated from the north slope of the Mount Everest.</title>
        <authorList>
            <person name="Cui X."/>
            <person name="Liu Y."/>
        </authorList>
    </citation>
    <scope>NUCLEOTIDE SEQUENCE</scope>
    <source>
        <strain evidence="2">S5-59</strain>
    </source>
</reference>
<dbReference type="Pfam" id="PF13471">
    <property type="entry name" value="Transglut_core3"/>
    <property type="match status" value="1"/>
</dbReference>
<keyword evidence="3" id="KW-1185">Reference proteome</keyword>
<sequence>MSLTLRAGLSWCICARQAVFLDLPQDRYFCLPDGLDGLFQRWASGETIDALSGDALITAGVAKAGSGSLPMATEHPIATRDLASGTRSQSLRDTLGAITGHLRARRRLRRHSLVSLMTNHVAAASDLPVTIHDEGMLRRIAGAFATSAIVLRAADQCLPRAIAARRLCRKRRQDVALIFGVRLHPFAAHSWVQAGHAVVVGDLEQVRLYTPILVVR</sequence>
<accession>A0ABY5L9P2</accession>
<protein>
    <submittedName>
        <fullName evidence="2">Lasso peptide biosynthesis B2 protein</fullName>
    </submittedName>
</protein>
<name>A0ABY5L9P2_9SPHN</name>
<proteinExistence type="predicted"/>
<dbReference type="InterPro" id="IPR053521">
    <property type="entry name" value="McjB-like"/>
</dbReference>
<feature type="domain" description="Microcin J25-processing protein McjB C-terminal" evidence="1">
    <location>
        <begin position="103"/>
        <end position="213"/>
    </location>
</feature>
<evidence type="ECO:0000259" key="1">
    <source>
        <dbReference type="Pfam" id="PF13471"/>
    </source>
</evidence>
<dbReference type="EMBL" id="CP101740">
    <property type="protein sequence ID" value="UUL82519.1"/>
    <property type="molecule type" value="Genomic_DNA"/>
</dbReference>
<dbReference type="InterPro" id="IPR032708">
    <property type="entry name" value="McjB_C"/>
</dbReference>
<gene>
    <name evidence="2" type="ORF">NMP03_15330</name>
</gene>
<evidence type="ECO:0000313" key="2">
    <source>
        <dbReference type="EMBL" id="UUL82519.1"/>
    </source>
</evidence>